<proteinExistence type="predicted"/>
<sequence length="431" mass="50168">MTYLNSDALSSQAQTINIKPIDQDMAGRSGSKTHQLDHNERHSSTSESYVPFPHSSISEDFTAAEHQSGVPIQVDHNEHVEVHEDPINSQPQKQKSNRKRKSPIITLDLFDGPSSITELGPKKLLQALMLKDTEWQRMRNALKDTTKKLWLAKDCENRRIFELFNNVDPTIFKEKIATWSEAKLDGPDEISLATDLRPRADWSDLLNPESPKFLPKNNRARKNFYRRRKTGPVLWTSHSEATQALVSNPIFSHKKSWYAAKVLRYLKNTYPIESQQPIEYFAKYIPMYKERIELILALEQDVFDDLLRKIVNSFELRFPVQGDKESQLAQIRGILEARKAWYYALEMVVPYDGETKAKFHDAIQTLRPKEYEKKEELLSTAEAHRIRTQARVIYWHPWAFQDLFQKGQTGENRMEAAEMFLRSYADRTLSK</sequence>
<comment type="caution">
    <text evidence="2">The sequence shown here is derived from an EMBL/GenBank/DDBJ whole genome shotgun (WGS) entry which is preliminary data.</text>
</comment>
<protein>
    <submittedName>
        <fullName evidence="2">Uncharacterized protein</fullName>
    </submittedName>
</protein>
<gene>
    <name evidence="2" type="ORF">CROQUDRAFT_718339</name>
</gene>
<evidence type="ECO:0000313" key="3">
    <source>
        <dbReference type="Proteomes" id="UP000886653"/>
    </source>
</evidence>
<keyword evidence="3" id="KW-1185">Reference proteome</keyword>
<name>A0A9P6NC86_9BASI</name>
<reference evidence="2" key="1">
    <citation type="submission" date="2013-11" db="EMBL/GenBank/DDBJ databases">
        <title>Genome sequence of the fusiform rust pathogen reveals effectors for host alternation and coevolution with pine.</title>
        <authorList>
            <consortium name="DOE Joint Genome Institute"/>
            <person name="Smith K."/>
            <person name="Pendleton A."/>
            <person name="Kubisiak T."/>
            <person name="Anderson C."/>
            <person name="Salamov A."/>
            <person name="Aerts A."/>
            <person name="Riley R."/>
            <person name="Clum A."/>
            <person name="Lindquist E."/>
            <person name="Ence D."/>
            <person name="Campbell M."/>
            <person name="Kronenberg Z."/>
            <person name="Feau N."/>
            <person name="Dhillon B."/>
            <person name="Hamelin R."/>
            <person name="Burleigh J."/>
            <person name="Smith J."/>
            <person name="Yandell M."/>
            <person name="Nelson C."/>
            <person name="Grigoriev I."/>
            <person name="Davis J."/>
        </authorList>
    </citation>
    <scope>NUCLEOTIDE SEQUENCE</scope>
    <source>
        <strain evidence="2">G11</strain>
    </source>
</reference>
<accession>A0A9P6NC86</accession>
<evidence type="ECO:0000313" key="2">
    <source>
        <dbReference type="EMBL" id="KAG0141076.1"/>
    </source>
</evidence>
<evidence type="ECO:0000256" key="1">
    <source>
        <dbReference type="SAM" id="MobiDB-lite"/>
    </source>
</evidence>
<feature type="compositionally biased region" description="Basic and acidic residues" evidence="1">
    <location>
        <begin position="34"/>
        <end position="44"/>
    </location>
</feature>
<feature type="region of interest" description="Disordered" evidence="1">
    <location>
        <begin position="15"/>
        <end position="54"/>
    </location>
</feature>
<dbReference type="EMBL" id="MU167403">
    <property type="protein sequence ID" value="KAG0141076.1"/>
    <property type="molecule type" value="Genomic_DNA"/>
</dbReference>
<organism evidence="2 3">
    <name type="scientific">Cronartium quercuum f. sp. fusiforme G11</name>
    <dbReference type="NCBI Taxonomy" id="708437"/>
    <lineage>
        <taxon>Eukaryota</taxon>
        <taxon>Fungi</taxon>
        <taxon>Dikarya</taxon>
        <taxon>Basidiomycota</taxon>
        <taxon>Pucciniomycotina</taxon>
        <taxon>Pucciniomycetes</taxon>
        <taxon>Pucciniales</taxon>
        <taxon>Coleosporiaceae</taxon>
        <taxon>Cronartium</taxon>
    </lineage>
</organism>
<dbReference type="Proteomes" id="UP000886653">
    <property type="component" value="Unassembled WGS sequence"/>
</dbReference>
<dbReference type="AlphaFoldDB" id="A0A9P6NC86"/>